<dbReference type="EMBL" id="BAABEY010000002">
    <property type="protein sequence ID" value="GAA4432383.1"/>
    <property type="molecule type" value="Genomic_DNA"/>
</dbReference>
<dbReference type="InterPro" id="IPR012338">
    <property type="entry name" value="Beta-lactam/transpept-like"/>
</dbReference>
<dbReference type="Gene3D" id="3.40.710.10">
    <property type="entry name" value="DD-peptidase/beta-lactamase superfamily"/>
    <property type="match status" value="1"/>
</dbReference>
<dbReference type="InterPro" id="IPR001466">
    <property type="entry name" value="Beta-lactam-related"/>
</dbReference>
<dbReference type="RefSeq" id="WP_345026381.1">
    <property type="nucleotide sequence ID" value="NZ_BAABEY010000002.1"/>
</dbReference>
<comment type="caution">
    <text evidence="2">The sequence shown here is derived from an EMBL/GenBank/DDBJ whole genome shotgun (WGS) entry which is preliminary data.</text>
</comment>
<dbReference type="PANTHER" id="PTHR43283:SF3">
    <property type="entry name" value="BETA-LACTAMASE FAMILY PROTEIN (AFU_ORTHOLOGUE AFUA_5G07500)"/>
    <property type="match status" value="1"/>
</dbReference>
<protein>
    <submittedName>
        <fullName evidence="2">Serine hydrolase domain-containing protein</fullName>
    </submittedName>
</protein>
<keyword evidence="2" id="KW-0378">Hydrolase</keyword>
<feature type="domain" description="Beta-lactamase-related" evidence="1">
    <location>
        <begin position="50"/>
        <end position="420"/>
    </location>
</feature>
<gene>
    <name evidence="2" type="ORF">GCM10023091_04390</name>
</gene>
<accession>A0ABP8LMP5</accession>
<dbReference type="Proteomes" id="UP001501508">
    <property type="component" value="Unassembled WGS sequence"/>
</dbReference>
<dbReference type="InterPro" id="IPR050789">
    <property type="entry name" value="Diverse_Enzym_Activities"/>
</dbReference>
<dbReference type="GO" id="GO:0016787">
    <property type="term" value="F:hydrolase activity"/>
    <property type="evidence" value="ECO:0007669"/>
    <property type="project" value="UniProtKB-KW"/>
</dbReference>
<dbReference type="Pfam" id="PF00144">
    <property type="entry name" value="Beta-lactamase"/>
    <property type="match status" value="1"/>
</dbReference>
<reference evidence="3" key="1">
    <citation type="journal article" date="2019" name="Int. J. Syst. Evol. Microbiol.">
        <title>The Global Catalogue of Microorganisms (GCM) 10K type strain sequencing project: providing services to taxonomists for standard genome sequencing and annotation.</title>
        <authorList>
            <consortium name="The Broad Institute Genomics Platform"/>
            <consortium name="The Broad Institute Genome Sequencing Center for Infectious Disease"/>
            <person name="Wu L."/>
            <person name="Ma J."/>
        </authorList>
    </citation>
    <scope>NUCLEOTIDE SEQUENCE [LARGE SCALE GENOMIC DNA]</scope>
    <source>
        <strain evidence="3">JCM 31920</strain>
    </source>
</reference>
<evidence type="ECO:0000313" key="3">
    <source>
        <dbReference type="Proteomes" id="UP001501508"/>
    </source>
</evidence>
<evidence type="ECO:0000259" key="1">
    <source>
        <dbReference type="Pfam" id="PF00144"/>
    </source>
</evidence>
<sequence>MFLSEFSLKNGAAVLVWAGLTFSSFSSFSQKLSAGTPESAGMSSERLKRVDRILQSFVDEERVAGAIGFVARNGKIVYHKSFGYNDLEARTPLSKDAIVRIASQTKAITSAAIMLLYEEGHFLLDDPVSRYLPSFAHPKVLETFNPGDSTYTARPAKREITIRDLLTHTSGIGYAVIGTKEANAIYAKHNIPVGLEGPSASLKEVMERLGGLPLFHEPGTRYLYGLNSDVLGYLVEVISGKTLADFFRERLFKPLGMDDTYFNLPLQKQERLAVLYTENADRKTVKVSDHGSPLAKDGKMLENYPRSNGTYFSGGAGLSSTAYDYAMFLQMLLNRGRYNGHQIMSPTTVKMFTANQIGHLTEGKNNFSLGFGITTEAQALKLPMAAGTFDWGGAFGTQYWVDPVEGIVGVVITQKQPSSWGGELSGKFKAAVYQAITQSNQPH</sequence>
<name>A0ABP8LMP5_9BACT</name>
<evidence type="ECO:0000313" key="2">
    <source>
        <dbReference type="EMBL" id="GAA4432383.1"/>
    </source>
</evidence>
<dbReference type="SUPFAM" id="SSF56601">
    <property type="entry name" value="beta-lactamase/transpeptidase-like"/>
    <property type="match status" value="1"/>
</dbReference>
<proteinExistence type="predicted"/>
<organism evidence="2 3">
    <name type="scientific">Ravibacter arvi</name>
    <dbReference type="NCBI Taxonomy" id="2051041"/>
    <lineage>
        <taxon>Bacteria</taxon>
        <taxon>Pseudomonadati</taxon>
        <taxon>Bacteroidota</taxon>
        <taxon>Cytophagia</taxon>
        <taxon>Cytophagales</taxon>
        <taxon>Spirosomataceae</taxon>
        <taxon>Ravibacter</taxon>
    </lineage>
</organism>
<keyword evidence="3" id="KW-1185">Reference proteome</keyword>
<dbReference type="PANTHER" id="PTHR43283">
    <property type="entry name" value="BETA-LACTAMASE-RELATED"/>
    <property type="match status" value="1"/>
</dbReference>